<feature type="transmembrane region" description="Helical" evidence="9">
    <location>
        <begin position="573"/>
        <end position="593"/>
    </location>
</feature>
<sequence>MTTIIVSAGLTIVALIACLAIYISVNNADPGNERMQKIAGDISEGAMAFIGREYRTLAVFALIIVVLLWIFVGAWTAVCYAIGATFSASAGFIGMRAATKGNVRTAAAAGNSLADALKIAFRSGAVMGLAVVGLGLLGLTSLLYIGTGTIGLESIILSLFGFSFGASTIALFSRVGGGIYTKAADVGADIVGKVEQGIPEDDPRNPATIADNVGDNVGDIAGMGADLYSSYVGSMIAAMALGLALTEAHIYFPIALGALGIVASLAGMFIVRANDEETLQKVLRYSFLFAAFVVLVGSWFLSDAYFGSATMFWVVFTGLAAGVIIELSTEYYTSSHFNPVKRLAEASETGAATNIIEGLGLGFMSTAIPMLVIIAVAFVSYVLADFYGIAISAVAMLSTLGISLAIDAYGPVADNAGGIAEMSSLPDEVRERTDALDAAGNMTAAIGKGFAIGSAGLTALAFFSAFSTRAGLDAISLLNIEVLTGVFLGVLMPFIFTSLTMTAVSRAAFDMIEEVRRQFKAMPGILKGETEPDYRRCVDISTIGALKQMIVPGFLIIIPPIIVGLVLGTEALGGMIIGALGTAMLLGIALSNAGGAWDNAKKFIETGEHGGKGSEAHAASVIGDTVGDPAKDTSGPSLNILIKLMSIVALTLLPLFL</sequence>
<feature type="transmembrane region" description="Helical" evidence="9">
    <location>
        <begin position="638"/>
        <end position="656"/>
    </location>
</feature>
<comment type="activity regulation">
    <text evidence="9">Requires K(+) for maximal activity.</text>
</comment>
<feature type="transmembrane region" description="Helical" evidence="9">
    <location>
        <begin position="119"/>
        <end position="144"/>
    </location>
</feature>
<feature type="transmembrane region" description="Helical" evidence="9">
    <location>
        <begin position="386"/>
        <end position="406"/>
    </location>
</feature>
<evidence type="ECO:0000256" key="5">
    <source>
        <dbReference type="ARBA" id="ARBA00022967"/>
    </source>
</evidence>
<dbReference type="Pfam" id="PF03030">
    <property type="entry name" value="H_PPase"/>
    <property type="match status" value="1"/>
</dbReference>
<keyword evidence="9" id="KW-1003">Cell membrane</keyword>
<keyword evidence="9" id="KW-0915">Sodium</keyword>
<keyword evidence="4 9" id="KW-0460">Magnesium</keyword>
<name>A0ABT3Q061_9BACT</name>
<dbReference type="RefSeq" id="WP_265790242.1">
    <property type="nucleotide sequence ID" value="NZ_BAABRS010000003.1"/>
</dbReference>
<evidence type="ECO:0000256" key="7">
    <source>
        <dbReference type="ARBA" id="ARBA00023065"/>
    </source>
</evidence>
<proteinExistence type="inferred from homology"/>
<gene>
    <name evidence="9" type="primary">hppA</name>
    <name evidence="10" type="ORF">LQ318_11395</name>
</gene>
<feature type="site" description="Determinant of potassium dependence" evidence="9">
    <location>
        <position position="444"/>
    </location>
</feature>
<comment type="cofactor">
    <cofactor evidence="9">
        <name>Mg(2+)</name>
        <dbReference type="ChEBI" id="CHEBI:18420"/>
    </cofactor>
</comment>
<feature type="transmembrane region" description="Helical" evidence="9">
    <location>
        <begin position="549"/>
        <end position="567"/>
    </location>
</feature>
<dbReference type="PIRSF" id="PIRSF001265">
    <property type="entry name" value="H+-PPase"/>
    <property type="match status" value="1"/>
</dbReference>
<comment type="catalytic activity">
    <reaction evidence="9">
        <text>Na(+)(in) + diphosphate + H2O = Na(+)(out) + 2 phosphate + H(+)</text>
        <dbReference type="Rhea" id="RHEA:57884"/>
        <dbReference type="ChEBI" id="CHEBI:15377"/>
        <dbReference type="ChEBI" id="CHEBI:15378"/>
        <dbReference type="ChEBI" id="CHEBI:29101"/>
        <dbReference type="ChEBI" id="CHEBI:33019"/>
        <dbReference type="ChEBI" id="CHEBI:43474"/>
        <dbReference type="EC" id="7.2.3.1"/>
    </reaction>
</comment>
<comment type="caution">
    <text evidence="10">The sequence shown here is derived from an EMBL/GenBank/DDBJ whole genome shotgun (WGS) entry which is preliminary data.</text>
</comment>
<comment type="subunit">
    <text evidence="9">Homodimer.</text>
</comment>
<accession>A0ABT3Q061</accession>
<keyword evidence="2 9" id="KW-0813">Transport</keyword>
<feature type="transmembrane region" description="Helical" evidence="9">
    <location>
        <begin position="57"/>
        <end position="74"/>
    </location>
</feature>
<keyword evidence="8 9" id="KW-0472">Membrane</keyword>
<keyword evidence="3 9" id="KW-0812">Transmembrane</keyword>
<dbReference type="NCBIfam" id="NF001960">
    <property type="entry name" value="PRK00733.3-5"/>
    <property type="match status" value="1"/>
</dbReference>
<evidence type="ECO:0000256" key="4">
    <source>
        <dbReference type="ARBA" id="ARBA00022842"/>
    </source>
</evidence>
<keyword evidence="7 9" id="KW-0406">Ion transport</keyword>
<keyword evidence="11" id="KW-1185">Reference proteome</keyword>
<dbReference type="Proteomes" id="UP001207337">
    <property type="component" value="Unassembled WGS sequence"/>
</dbReference>
<dbReference type="HAMAP" id="MF_01129">
    <property type="entry name" value="PPase_energized_pump"/>
    <property type="match status" value="1"/>
</dbReference>
<comment type="subcellular location">
    <subcellularLocation>
        <location evidence="9">Cell membrane</location>
        <topology evidence="9">Multi-pass membrane protein</topology>
    </subcellularLocation>
    <subcellularLocation>
        <location evidence="1">Endomembrane system</location>
        <topology evidence="1">Multi-pass membrane protein</topology>
    </subcellularLocation>
</comment>
<keyword evidence="10" id="KW-0378">Hydrolase</keyword>
<keyword evidence="9" id="KW-0630">Potassium</keyword>
<feature type="transmembrane region" description="Helical" evidence="9">
    <location>
        <begin position="313"/>
        <end position="333"/>
    </location>
</feature>
<dbReference type="InterPro" id="IPR004131">
    <property type="entry name" value="PPase-energised_H-pump"/>
</dbReference>
<organism evidence="10 11">
    <name type="scientific">Fodinibius salicampi</name>
    <dbReference type="NCBI Taxonomy" id="1920655"/>
    <lineage>
        <taxon>Bacteria</taxon>
        <taxon>Pseudomonadati</taxon>
        <taxon>Balneolota</taxon>
        <taxon>Balneolia</taxon>
        <taxon>Balneolales</taxon>
        <taxon>Balneolaceae</taxon>
        <taxon>Fodinibius</taxon>
    </lineage>
</organism>
<evidence type="ECO:0000256" key="8">
    <source>
        <dbReference type="ARBA" id="ARBA00023136"/>
    </source>
</evidence>
<evidence type="ECO:0000256" key="1">
    <source>
        <dbReference type="ARBA" id="ARBA00004127"/>
    </source>
</evidence>
<evidence type="ECO:0000256" key="2">
    <source>
        <dbReference type="ARBA" id="ARBA00022448"/>
    </source>
</evidence>
<comment type="caution">
    <text evidence="9">Lacks conserved residue(s) required for the propagation of feature annotation.</text>
</comment>
<evidence type="ECO:0000256" key="3">
    <source>
        <dbReference type="ARBA" id="ARBA00022692"/>
    </source>
</evidence>
<comment type="function">
    <text evidence="9">Sodium pump that utilizes the energy of pyrophosphate hydrolysis as the driving force for Na(+) movement across the membrane.</text>
</comment>
<feature type="transmembrane region" description="Helical" evidence="9">
    <location>
        <begin position="6"/>
        <end position="25"/>
    </location>
</feature>
<evidence type="ECO:0000256" key="6">
    <source>
        <dbReference type="ARBA" id="ARBA00022989"/>
    </source>
</evidence>
<dbReference type="GO" id="GO:0004427">
    <property type="term" value="F:inorganic diphosphate phosphatase activity"/>
    <property type="evidence" value="ECO:0007669"/>
    <property type="project" value="UniProtKB-EC"/>
</dbReference>
<evidence type="ECO:0000256" key="9">
    <source>
        <dbReference type="HAMAP-Rule" id="MF_01129"/>
    </source>
</evidence>
<feature type="transmembrane region" description="Helical" evidence="9">
    <location>
        <begin position="250"/>
        <end position="270"/>
    </location>
</feature>
<comment type="similarity">
    <text evidence="9">Belongs to the H(+)-translocating pyrophosphatase (TC 3.A.10) family. K(+)-stimulated subfamily.</text>
</comment>
<keyword evidence="6 9" id="KW-1133">Transmembrane helix</keyword>
<feature type="transmembrane region" description="Helical" evidence="9">
    <location>
        <begin position="282"/>
        <end position="301"/>
    </location>
</feature>
<feature type="transmembrane region" description="Helical" evidence="9">
    <location>
        <begin position="449"/>
        <end position="466"/>
    </location>
</feature>
<dbReference type="NCBIfam" id="TIGR01104">
    <property type="entry name" value="V_PPase"/>
    <property type="match status" value="1"/>
</dbReference>
<dbReference type="EC" id="7.2.3.1" evidence="9"/>
<evidence type="ECO:0000313" key="10">
    <source>
        <dbReference type="EMBL" id="MCW9713507.1"/>
    </source>
</evidence>
<feature type="transmembrane region" description="Helical" evidence="9">
    <location>
        <begin position="227"/>
        <end position="244"/>
    </location>
</feature>
<feature type="transmembrane region" description="Helical" evidence="9">
    <location>
        <begin position="150"/>
        <end position="172"/>
    </location>
</feature>
<keyword evidence="5 9" id="KW-1278">Translocase</keyword>
<protein>
    <recommendedName>
        <fullName evidence="9">Putative K(+)-stimulated pyrophosphate-energized sodium pump</fullName>
        <ecNumber evidence="9">7.2.3.1</ecNumber>
    </recommendedName>
    <alternativeName>
        <fullName evidence="9">Membrane-bound sodium-translocating pyrophosphatase</fullName>
    </alternativeName>
    <alternativeName>
        <fullName evidence="9">Pyrophosphate-energized inorganic pyrophosphatase</fullName>
        <shortName evidence="9">Na(+)-PPase</shortName>
    </alternativeName>
</protein>
<evidence type="ECO:0000313" key="11">
    <source>
        <dbReference type="Proteomes" id="UP001207337"/>
    </source>
</evidence>
<keyword evidence="9" id="KW-0739">Sodium transport</keyword>
<dbReference type="EMBL" id="JAJNDC010000003">
    <property type="protein sequence ID" value="MCW9713507.1"/>
    <property type="molecule type" value="Genomic_DNA"/>
</dbReference>
<dbReference type="PANTHER" id="PTHR31998">
    <property type="entry name" value="K(+)-INSENSITIVE PYROPHOSPHATE-ENERGIZED PROTON PUMP"/>
    <property type="match status" value="1"/>
</dbReference>
<feature type="transmembrane region" description="Helical" evidence="9">
    <location>
        <begin position="354"/>
        <end position="380"/>
    </location>
</feature>
<reference evidence="10 11" key="1">
    <citation type="submission" date="2021-11" db="EMBL/GenBank/DDBJ databases">
        <title>Aliifidinibius sp. nov., a new bacterium isolated from saline soil.</title>
        <authorList>
            <person name="Galisteo C."/>
            <person name="De La Haba R."/>
            <person name="Sanchez-Porro C."/>
            <person name="Ventosa A."/>
        </authorList>
    </citation>
    <scope>NUCLEOTIDE SEQUENCE [LARGE SCALE GENOMIC DNA]</scope>
    <source>
        <strain evidence="10 11">KACC 190600</strain>
    </source>
</reference>